<organism evidence="2">
    <name type="scientific">Rosellinia necatrix</name>
    <name type="common">White root-rot fungus</name>
    <dbReference type="NCBI Taxonomy" id="77044"/>
    <lineage>
        <taxon>Eukaryota</taxon>
        <taxon>Fungi</taxon>
        <taxon>Dikarya</taxon>
        <taxon>Ascomycota</taxon>
        <taxon>Pezizomycotina</taxon>
        <taxon>Sordariomycetes</taxon>
        <taxon>Xylariomycetidae</taxon>
        <taxon>Xylariales</taxon>
        <taxon>Xylariaceae</taxon>
        <taxon>Rosellinia</taxon>
    </lineage>
</organism>
<evidence type="ECO:0000313" key="2">
    <source>
        <dbReference type="EMBL" id="GAW27118.1"/>
    </source>
</evidence>
<dbReference type="STRING" id="77044.A0A1S8AAK6"/>
<keyword evidence="2" id="KW-0548">Nucleotidyltransferase</keyword>
<dbReference type="InterPro" id="IPR000477">
    <property type="entry name" value="RT_dom"/>
</dbReference>
<gene>
    <name evidence="2" type="ORF">SAMD00023353_7200200</name>
</gene>
<dbReference type="EMBL" id="DF977517">
    <property type="protein sequence ID" value="GAW27118.1"/>
    <property type="molecule type" value="Genomic_DNA"/>
</dbReference>
<dbReference type="AlphaFoldDB" id="A0A1S8AAK6"/>
<feature type="domain" description="Reverse transcriptase" evidence="1">
    <location>
        <begin position="1"/>
        <end position="137"/>
    </location>
</feature>
<protein>
    <submittedName>
        <fullName evidence="2">Putative reverse transcriptase</fullName>
    </submittedName>
</protein>
<accession>A0A1S8AAK6</accession>
<keyword evidence="2" id="KW-0695">RNA-directed DNA polymerase</keyword>
<evidence type="ECO:0000313" key="3">
    <source>
        <dbReference type="Proteomes" id="UP000054516"/>
    </source>
</evidence>
<dbReference type="PROSITE" id="PS50878">
    <property type="entry name" value="RT_POL"/>
    <property type="match status" value="1"/>
</dbReference>
<reference evidence="2" key="1">
    <citation type="submission" date="2016-03" db="EMBL/GenBank/DDBJ databases">
        <title>Draft genome sequence of Rosellinia necatrix.</title>
        <authorList>
            <person name="Kanematsu S."/>
        </authorList>
    </citation>
    <scope>NUCLEOTIDE SEQUENCE [LARGE SCALE GENOMIC DNA]</scope>
    <source>
        <strain evidence="2">W97</strain>
    </source>
</reference>
<dbReference type="GO" id="GO:0003964">
    <property type="term" value="F:RNA-directed DNA polymerase activity"/>
    <property type="evidence" value="ECO:0007669"/>
    <property type="project" value="UniProtKB-KW"/>
</dbReference>
<sequence length="171" mass="19655">MIQCAPRPTATTVVNGWSSERRELLQARLTQGSLLSPVLSFFFNADLVQRQGQQAGRSIAYVDDYTAWVTGPTSEVNHANINRAFDWERRSEVTFEADKTAIIHFSRKKTRTDNDPFLIEGEAVYPKERVKVLGLIMKWRRRRAYSGLEADLQNEDQAIDRLSHIAERYPL</sequence>
<dbReference type="Proteomes" id="UP000054516">
    <property type="component" value="Unassembled WGS sequence"/>
</dbReference>
<name>A0A1S8AAK6_ROSNE</name>
<evidence type="ECO:0000259" key="1">
    <source>
        <dbReference type="PROSITE" id="PS50878"/>
    </source>
</evidence>
<keyword evidence="2" id="KW-0808">Transferase</keyword>
<dbReference type="OrthoDB" id="5059038at2759"/>
<proteinExistence type="predicted"/>
<keyword evidence="3" id="KW-1185">Reference proteome</keyword>